<evidence type="ECO:0000313" key="8">
    <source>
        <dbReference type="Proteomes" id="UP001558652"/>
    </source>
</evidence>
<dbReference type="GO" id="GO:0016020">
    <property type="term" value="C:membrane"/>
    <property type="evidence" value="ECO:0007669"/>
    <property type="project" value="UniProtKB-SubCell"/>
</dbReference>
<keyword evidence="8" id="KW-1185">Reference proteome</keyword>
<dbReference type="AlphaFoldDB" id="A0ABD0YHB9"/>
<dbReference type="EMBL" id="JBFDAA010000015">
    <property type="protein sequence ID" value="KAL1117793.1"/>
    <property type="molecule type" value="Genomic_DNA"/>
</dbReference>
<feature type="transmembrane region" description="Helical" evidence="5">
    <location>
        <begin position="118"/>
        <end position="143"/>
    </location>
</feature>
<feature type="signal peptide" evidence="6">
    <location>
        <begin position="1"/>
        <end position="20"/>
    </location>
</feature>
<evidence type="ECO:0000256" key="1">
    <source>
        <dbReference type="ARBA" id="ARBA00004141"/>
    </source>
</evidence>
<proteinExistence type="predicted"/>
<comment type="caution">
    <text evidence="7">The sequence shown here is derived from an EMBL/GenBank/DDBJ whole genome shotgun (WGS) entry which is preliminary data.</text>
</comment>
<dbReference type="Proteomes" id="UP001558652">
    <property type="component" value="Unassembled WGS sequence"/>
</dbReference>
<dbReference type="InterPro" id="IPR003689">
    <property type="entry name" value="ZIP"/>
</dbReference>
<keyword evidence="6" id="KW-0732">Signal</keyword>
<organism evidence="7 8">
    <name type="scientific">Ranatra chinensis</name>
    <dbReference type="NCBI Taxonomy" id="642074"/>
    <lineage>
        <taxon>Eukaryota</taxon>
        <taxon>Metazoa</taxon>
        <taxon>Ecdysozoa</taxon>
        <taxon>Arthropoda</taxon>
        <taxon>Hexapoda</taxon>
        <taxon>Insecta</taxon>
        <taxon>Pterygota</taxon>
        <taxon>Neoptera</taxon>
        <taxon>Paraneoptera</taxon>
        <taxon>Hemiptera</taxon>
        <taxon>Heteroptera</taxon>
        <taxon>Panheteroptera</taxon>
        <taxon>Nepomorpha</taxon>
        <taxon>Nepidae</taxon>
        <taxon>Ranatrinae</taxon>
        <taxon>Ranatra</taxon>
    </lineage>
</organism>
<name>A0ABD0YHB9_9HEMI</name>
<keyword evidence="2 5" id="KW-0812">Transmembrane</keyword>
<evidence type="ECO:0000256" key="5">
    <source>
        <dbReference type="SAM" id="Phobius"/>
    </source>
</evidence>
<evidence type="ECO:0000256" key="6">
    <source>
        <dbReference type="SAM" id="SignalP"/>
    </source>
</evidence>
<comment type="subcellular location">
    <subcellularLocation>
        <location evidence="1">Membrane</location>
        <topology evidence="1">Multi-pass membrane protein</topology>
    </subcellularLocation>
</comment>
<evidence type="ECO:0000256" key="4">
    <source>
        <dbReference type="ARBA" id="ARBA00023136"/>
    </source>
</evidence>
<accession>A0ABD0YHB9</accession>
<feature type="chain" id="PRO_5044875142" evidence="6">
    <location>
        <begin position="21"/>
        <end position="144"/>
    </location>
</feature>
<evidence type="ECO:0000256" key="2">
    <source>
        <dbReference type="ARBA" id="ARBA00022692"/>
    </source>
</evidence>
<gene>
    <name evidence="7" type="ORF">AAG570_004108</name>
</gene>
<reference evidence="7 8" key="1">
    <citation type="submission" date="2024-07" db="EMBL/GenBank/DDBJ databases">
        <title>Chromosome-level genome assembly of the water stick insect Ranatra chinensis (Heteroptera: Nepidae).</title>
        <authorList>
            <person name="Liu X."/>
        </authorList>
    </citation>
    <scope>NUCLEOTIDE SEQUENCE [LARGE SCALE GENOMIC DNA]</scope>
    <source>
        <strain evidence="7">Cailab_2021Rc</strain>
        <tissue evidence="7">Muscle</tissue>
    </source>
</reference>
<dbReference type="PANTHER" id="PTHR11040:SF169">
    <property type="entry name" value="FI24038P1"/>
    <property type="match status" value="1"/>
</dbReference>
<dbReference type="Pfam" id="PF02535">
    <property type="entry name" value="Zip"/>
    <property type="match status" value="1"/>
</dbReference>
<evidence type="ECO:0000313" key="7">
    <source>
        <dbReference type="EMBL" id="KAL1117793.1"/>
    </source>
</evidence>
<dbReference type="GO" id="GO:0006829">
    <property type="term" value="P:zinc ion transport"/>
    <property type="evidence" value="ECO:0007669"/>
    <property type="project" value="UniProtKB-ARBA"/>
</dbReference>
<sequence>MLVAFSVHSLLEGLVIGVQSTPTEVMLLVGAVSCHKLVVAFCLGAELSSDGRPLYSVIPPIFVYVLGSALGILAGMFLHLGTNPEGNMVVPVFQAIAGGTLLYIVLSEILPRERSKSLPGYAPFVQFLLFIIGFVLMVLLNFYV</sequence>
<keyword evidence="4 5" id="KW-0472">Membrane</keyword>
<keyword evidence="3 5" id="KW-1133">Transmembrane helix</keyword>
<protein>
    <submittedName>
        <fullName evidence="7">Uncharacterized protein</fullName>
    </submittedName>
</protein>
<feature type="transmembrane region" description="Helical" evidence="5">
    <location>
        <begin position="88"/>
        <end position="106"/>
    </location>
</feature>
<dbReference type="PANTHER" id="PTHR11040">
    <property type="entry name" value="ZINC/IRON TRANSPORTER"/>
    <property type="match status" value="1"/>
</dbReference>
<feature type="transmembrane region" description="Helical" evidence="5">
    <location>
        <begin position="61"/>
        <end position="82"/>
    </location>
</feature>
<evidence type="ECO:0000256" key="3">
    <source>
        <dbReference type="ARBA" id="ARBA00022989"/>
    </source>
</evidence>